<comment type="caution">
    <text evidence="2">The sequence shown here is derived from an EMBL/GenBank/DDBJ whole genome shotgun (WGS) entry which is preliminary data.</text>
</comment>
<dbReference type="AlphaFoldDB" id="A0A1R1C4U4"/>
<evidence type="ECO:0000256" key="1">
    <source>
        <dbReference type="ARBA" id="ARBA00006799"/>
    </source>
</evidence>
<dbReference type="Pfam" id="PF04860">
    <property type="entry name" value="Phage_portal"/>
    <property type="match status" value="1"/>
</dbReference>
<dbReference type="OrthoDB" id="2756373at2"/>
<accession>A0A1R1C4U4</accession>
<evidence type="ECO:0000313" key="2">
    <source>
        <dbReference type="EMBL" id="OMF17038.1"/>
    </source>
</evidence>
<comment type="similarity">
    <text evidence="1">Belongs to the phage portal family. PBSX subfamily.</text>
</comment>
<dbReference type="PIRSF" id="PIRSF019260">
    <property type="entry name" value="PBSX_XkdE_prd"/>
    <property type="match status" value="1"/>
</dbReference>
<dbReference type="EMBL" id="MRTJ01000001">
    <property type="protein sequence ID" value="OMF17038.1"/>
    <property type="molecule type" value="Genomic_DNA"/>
</dbReference>
<name>A0A1R1C4U4_PAEAM</name>
<dbReference type="RefSeq" id="WP_076330438.1">
    <property type="nucleotide sequence ID" value="NZ_MRTJ01000001.1"/>
</dbReference>
<reference evidence="2 3" key="1">
    <citation type="submission" date="2016-11" db="EMBL/GenBank/DDBJ databases">
        <title>Paenibacillus species isolates.</title>
        <authorList>
            <person name="Beno S.M."/>
        </authorList>
    </citation>
    <scope>NUCLEOTIDE SEQUENCE [LARGE SCALE GENOMIC DNA]</scope>
    <source>
        <strain evidence="2 3">FSL H8-0246</strain>
    </source>
</reference>
<evidence type="ECO:0000313" key="3">
    <source>
        <dbReference type="Proteomes" id="UP000187134"/>
    </source>
</evidence>
<gene>
    <name evidence="2" type="ORF">BK131_03430</name>
</gene>
<proteinExistence type="inferred from homology"/>
<protein>
    <submittedName>
        <fullName evidence="2">Phage portal protein</fullName>
    </submittedName>
</protein>
<organism evidence="2 3">
    <name type="scientific">Paenibacillus amylolyticus</name>
    <dbReference type="NCBI Taxonomy" id="1451"/>
    <lineage>
        <taxon>Bacteria</taxon>
        <taxon>Bacillati</taxon>
        <taxon>Bacillota</taxon>
        <taxon>Bacilli</taxon>
        <taxon>Bacillales</taxon>
        <taxon>Paenibacillaceae</taxon>
        <taxon>Paenibacillus</taxon>
    </lineage>
</organism>
<dbReference type="InterPro" id="IPR016753">
    <property type="entry name" value="PBSX_Firmicutes"/>
</dbReference>
<dbReference type="NCBIfam" id="TIGR01540">
    <property type="entry name" value="portal_PBSX"/>
    <property type="match status" value="1"/>
</dbReference>
<dbReference type="InterPro" id="IPR006944">
    <property type="entry name" value="Phage/GTA_portal"/>
</dbReference>
<dbReference type="Proteomes" id="UP000187134">
    <property type="component" value="Unassembled WGS sequence"/>
</dbReference>
<dbReference type="InterPro" id="IPR006430">
    <property type="entry name" value="Phage_portal_PBSX"/>
</dbReference>
<sequence>MRKVNARVIKSTSVSKSGTSTAIKDDSSSFGDLIYPLYGPNDLIEMSKESTVLPQCIDAYKQNIAGFGFGLRYKQDDTNVEETAEMKAEWDQVKDILQFFNFDKPFKDVWAEAIVHREQTGNGYIEIIRDGTGMPVEAENMEPQHVRVSKLGDYVEVSVMRNGREFKRKKRFRRYQQEIDGKKVWFKAFGDPRTMSWKTGQYGEGIHPEEEANEILHLKIGSGAYGEPRWISHSPHMSGSRKAEILNLNYFDQGRHVPMAVLVKNGLLTDESVKQLEEYASNLNGVDHAHKWLVLEVEGLDEGITEDEKTKVDIEMKSLADILQGDALFQTYDDNSRMKQQSAFRLPDIFVGRSRDFNRATADKAREITEEQVFQPERESLDFILNNVLLEPYNLQHVEVYFQGPDISDSEDKAKLLTVYNAIGGVSPNDVRDDVGKILGKTVENFEDEAANLPLTLRQQQTGGTFPIALQKEASPSTEIVNVLKDLRDVLEGMGHGTN</sequence>